<dbReference type="EMBL" id="CP158298">
    <property type="protein sequence ID" value="XBV84250.1"/>
    <property type="molecule type" value="Genomic_DNA"/>
</dbReference>
<protein>
    <submittedName>
        <fullName evidence="1">Uncharacterized protein</fullName>
    </submittedName>
</protein>
<dbReference type="RefSeq" id="WP_350242286.1">
    <property type="nucleotide sequence ID" value="NZ_CP158298.1"/>
</dbReference>
<dbReference type="KEGG" id="dsc:ABOD76_04110"/>
<geneLocation type="plasmid" evidence="1">
    <name>pDson03</name>
</geneLocation>
<reference evidence="1" key="1">
    <citation type="submission" date="2024-06" db="EMBL/GenBank/DDBJ databases">
        <title>Draft Genome Sequence of Deinococcus sonorensis Type Strain KR-87, a Biofilm Producing Representative of the Genus Deinococcus.</title>
        <authorList>
            <person name="Boren L.S."/>
            <person name="Grosso R.A."/>
            <person name="Hugenberg-Cox A.N."/>
            <person name="Hill J.T.E."/>
            <person name="Albert C.M."/>
            <person name="Tuohy J.M."/>
        </authorList>
    </citation>
    <scope>NUCLEOTIDE SEQUENCE</scope>
    <source>
        <strain evidence="1">KR-87</strain>
        <plasmid evidence="1">pDson03</plasmid>
    </source>
</reference>
<gene>
    <name evidence="1" type="ORF">ABOD76_04110</name>
</gene>
<organism evidence="1">
    <name type="scientific">Deinococcus sonorensis KR-87</name>
    <dbReference type="NCBI Taxonomy" id="694439"/>
    <lineage>
        <taxon>Bacteria</taxon>
        <taxon>Thermotogati</taxon>
        <taxon>Deinococcota</taxon>
        <taxon>Deinococci</taxon>
        <taxon>Deinococcales</taxon>
        <taxon>Deinococcaceae</taxon>
        <taxon>Deinococcus</taxon>
    </lineage>
</organism>
<name>A0AAU7U6Y0_9DEIO</name>
<proteinExistence type="predicted"/>
<accession>A0AAU7U6Y0</accession>
<keyword evidence="1" id="KW-0614">Plasmid</keyword>
<evidence type="ECO:0000313" key="1">
    <source>
        <dbReference type="EMBL" id="XBV84250.1"/>
    </source>
</evidence>
<sequence>MDDQQEVRAMADAAWAELHTAQTTLLDLEELVNRSRQLHAETRHQLMQSRRLNRQDWNRLALVQQAEQMRQTNLAIERLRADPALIGMFPDEQPD</sequence>
<dbReference type="AlphaFoldDB" id="A0AAU7U6Y0"/>